<dbReference type="InterPro" id="IPR001387">
    <property type="entry name" value="Cro/C1-type_HTH"/>
</dbReference>
<dbReference type="Proteomes" id="UP000199375">
    <property type="component" value="Unassembled WGS sequence"/>
</dbReference>
<feature type="region of interest" description="Disordered" evidence="1">
    <location>
        <begin position="389"/>
        <end position="410"/>
    </location>
</feature>
<dbReference type="AlphaFoldDB" id="A0A1C4VNT0"/>
<reference evidence="3 4" key="1">
    <citation type="submission" date="2016-06" db="EMBL/GenBank/DDBJ databases">
        <authorList>
            <person name="Kjaerup R.B."/>
            <person name="Dalgaard T.S."/>
            <person name="Juul-Madsen H.R."/>
        </authorList>
    </citation>
    <scope>NUCLEOTIDE SEQUENCE [LARGE SCALE GENOMIC DNA]</scope>
    <source>
        <strain evidence="3 4">DSM 45626</strain>
    </source>
</reference>
<evidence type="ECO:0000259" key="2">
    <source>
        <dbReference type="PROSITE" id="PS50943"/>
    </source>
</evidence>
<sequence>MGRRVAYWRGRRNMSQQVFADRLGRSKSWVDKVERGVRALDKVSTLRQVAAVLRIDPDLLIARDGAVGPEREPAADGVEVVRAALARHPGLLRAPAAPTDPVVYRTRVAHAAAAYNHGRYVDLLRLAPALLVDGHRLAGGGQAEQFLQAYRLVAFVLVKLGTAELAWLAADRALAVAGDDPVLAALAAVPLGQALRAAGRQQAAFETTVVAAHQVAPLEPGGGSAAERAACAAALLQAALAAAEAGDRSAANEMLDDAAAVTEPGGPERAAVDAARVVAVSMLGDGRRAVVAHEALVGAPGWQRLPIEHRAAHLVDVSGAYLRAGDAAGAGAALLHADRLVPAEVRIRPAGRTALAGVLAVASRPDPHLLALAEATGVRRIDAGSSGDLAVSAPAKGAKSPREGPKLQDRRTGWVGVEGAGRAWAGPLAGGRCPLAGCAGDRTGNGIYRN</sequence>
<dbReference type="GO" id="GO:0003677">
    <property type="term" value="F:DNA binding"/>
    <property type="evidence" value="ECO:0007669"/>
    <property type="project" value="InterPro"/>
</dbReference>
<evidence type="ECO:0000313" key="4">
    <source>
        <dbReference type="Proteomes" id="UP000199375"/>
    </source>
</evidence>
<dbReference type="Pfam" id="PF13560">
    <property type="entry name" value="HTH_31"/>
    <property type="match status" value="1"/>
</dbReference>
<dbReference type="SUPFAM" id="SSF47413">
    <property type="entry name" value="lambda repressor-like DNA-binding domains"/>
    <property type="match status" value="1"/>
</dbReference>
<organism evidence="3 4">
    <name type="scientific">Micromonospora haikouensis</name>
    <dbReference type="NCBI Taxonomy" id="686309"/>
    <lineage>
        <taxon>Bacteria</taxon>
        <taxon>Bacillati</taxon>
        <taxon>Actinomycetota</taxon>
        <taxon>Actinomycetes</taxon>
        <taxon>Micromonosporales</taxon>
        <taxon>Micromonosporaceae</taxon>
        <taxon>Micromonospora</taxon>
    </lineage>
</organism>
<name>A0A1C4VNT0_9ACTN</name>
<feature type="compositionally biased region" description="Basic and acidic residues" evidence="1">
    <location>
        <begin position="400"/>
        <end position="410"/>
    </location>
</feature>
<dbReference type="PROSITE" id="PS50943">
    <property type="entry name" value="HTH_CROC1"/>
    <property type="match status" value="1"/>
</dbReference>
<evidence type="ECO:0000256" key="1">
    <source>
        <dbReference type="SAM" id="MobiDB-lite"/>
    </source>
</evidence>
<accession>A0A1C4VNT0</accession>
<dbReference type="CDD" id="cd00093">
    <property type="entry name" value="HTH_XRE"/>
    <property type="match status" value="1"/>
</dbReference>
<dbReference type="InterPro" id="IPR010982">
    <property type="entry name" value="Lambda_DNA-bd_dom_sf"/>
</dbReference>
<feature type="domain" description="HTH cro/C1-type" evidence="2">
    <location>
        <begin position="5"/>
        <end position="60"/>
    </location>
</feature>
<dbReference type="Gene3D" id="1.10.260.40">
    <property type="entry name" value="lambda repressor-like DNA-binding domains"/>
    <property type="match status" value="1"/>
</dbReference>
<dbReference type="EMBL" id="FMCW01000010">
    <property type="protein sequence ID" value="SCE85613.1"/>
    <property type="molecule type" value="Genomic_DNA"/>
</dbReference>
<dbReference type="SMART" id="SM00530">
    <property type="entry name" value="HTH_XRE"/>
    <property type="match status" value="1"/>
</dbReference>
<protein>
    <submittedName>
        <fullName evidence="3">Transcriptional regulator, contains XRE-family HTH domain</fullName>
    </submittedName>
</protein>
<gene>
    <name evidence="3" type="ORF">GA0070558_11066</name>
</gene>
<proteinExistence type="predicted"/>
<evidence type="ECO:0000313" key="3">
    <source>
        <dbReference type="EMBL" id="SCE85613.1"/>
    </source>
</evidence>